<gene>
    <name evidence="1" type="ORF">EZS26_003685</name>
</gene>
<sequence>NGFAENPIVMQLENGVYIAIVDGGHGENKLGYTLSWDGINWSMLRYFKIEPAVKRWWSTTRTPLSLIKENDETYTLFFTAFKSDKNGRFGALSKLTFKVSFL</sequence>
<accession>A0A5M8NY26</accession>
<dbReference type="Proteomes" id="UP000324575">
    <property type="component" value="Unassembled WGS sequence"/>
</dbReference>
<feature type="non-terminal residue" evidence="1">
    <location>
        <position position="1"/>
    </location>
</feature>
<protein>
    <submittedName>
        <fullName evidence="1">Uncharacterized protein</fullName>
    </submittedName>
</protein>
<dbReference type="AlphaFoldDB" id="A0A5M8NY26"/>
<comment type="caution">
    <text evidence="1">The sequence shown here is derived from an EMBL/GenBank/DDBJ whole genome shotgun (WGS) entry which is preliminary data.</text>
</comment>
<evidence type="ECO:0000313" key="1">
    <source>
        <dbReference type="EMBL" id="KAA6300169.1"/>
    </source>
</evidence>
<organism evidence="1 2">
    <name type="scientific">Candidatus Ordinivivax streblomastigis</name>
    <dbReference type="NCBI Taxonomy" id="2540710"/>
    <lineage>
        <taxon>Bacteria</taxon>
        <taxon>Pseudomonadati</taxon>
        <taxon>Bacteroidota</taxon>
        <taxon>Bacteroidia</taxon>
        <taxon>Bacteroidales</taxon>
        <taxon>Candidatus Ordinivivax</taxon>
    </lineage>
</organism>
<dbReference type="EMBL" id="SNRX01000127">
    <property type="protein sequence ID" value="KAA6300169.1"/>
    <property type="molecule type" value="Genomic_DNA"/>
</dbReference>
<proteinExistence type="predicted"/>
<name>A0A5M8NY26_9BACT</name>
<evidence type="ECO:0000313" key="2">
    <source>
        <dbReference type="Proteomes" id="UP000324575"/>
    </source>
</evidence>
<dbReference type="Gene3D" id="2.115.10.20">
    <property type="entry name" value="Glycosyl hydrolase domain, family 43"/>
    <property type="match status" value="1"/>
</dbReference>
<dbReference type="InterPro" id="IPR023296">
    <property type="entry name" value="Glyco_hydro_beta-prop_sf"/>
</dbReference>
<reference evidence="1 2" key="1">
    <citation type="submission" date="2019-03" db="EMBL/GenBank/DDBJ databases">
        <title>Single cell metagenomics reveals metabolic interactions within the superorganism composed of flagellate Streblomastix strix and complex community of Bacteroidetes bacteria on its surface.</title>
        <authorList>
            <person name="Treitli S.C."/>
            <person name="Kolisko M."/>
            <person name="Husnik F."/>
            <person name="Keeling P."/>
            <person name="Hampl V."/>
        </authorList>
    </citation>
    <scope>NUCLEOTIDE SEQUENCE [LARGE SCALE GENOMIC DNA]</scope>
    <source>
        <strain evidence="1">St1</strain>
    </source>
</reference>